<accession>A0A9C7PR08</accession>
<dbReference type="Pfam" id="PF04641">
    <property type="entry name" value="Rtf2"/>
    <property type="match status" value="1"/>
</dbReference>
<organism evidence="3 4">
    <name type="scientific">Galdieria partita</name>
    <dbReference type="NCBI Taxonomy" id="83374"/>
    <lineage>
        <taxon>Eukaryota</taxon>
        <taxon>Rhodophyta</taxon>
        <taxon>Bangiophyceae</taxon>
        <taxon>Galdieriales</taxon>
        <taxon>Galdieriaceae</taxon>
        <taxon>Galdieria</taxon>
    </lineage>
</organism>
<dbReference type="CDD" id="cd16653">
    <property type="entry name" value="RING-like_Rtf2"/>
    <property type="match status" value="1"/>
</dbReference>
<keyword evidence="4" id="KW-1185">Reference proteome</keyword>
<feature type="region of interest" description="Disordered" evidence="2">
    <location>
        <begin position="199"/>
        <end position="227"/>
    </location>
</feature>
<protein>
    <recommendedName>
        <fullName evidence="5">Replication termination factor 2</fullName>
    </recommendedName>
</protein>
<dbReference type="InterPro" id="IPR027799">
    <property type="entry name" value="Rtf2_RING-finger"/>
</dbReference>
<evidence type="ECO:0000256" key="1">
    <source>
        <dbReference type="ARBA" id="ARBA00009885"/>
    </source>
</evidence>
<comment type="caution">
    <text evidence="3">The sequence shown here is derived from an EMBL/GenBank/DDBJ whole genome shotgun (WGS) entry which is preliminary data.</text>
</comment>
<reference evidence="3" key="1">
    <citation type="journal article" date="2022" name="Proc. Natl. Acad. Sci. U.S.A.">
        <title>Life cycle and functional genomics of the unicellular red alga Galdieria for elucidating algal and plant evolution and industrial use.</title>
        <authorList>
            <person name="Hirooka S."/>
            <person name="Itabashi T."/>
            <person name="Ichinose T.M."/>
            <person name="Onuma R."/>
            <person name="Fujiwara T."/>
            <person name="Yamashita S."/>
            <person name="Jong L.W."/>
            <person name="Tomita R."/>
            <person name="Iwane A.H."/>
            <person name="Miyagishima S.Y."/>
        </authorList>
    </citation>
    <scope>NUCLEOTIDE SEQUENCE</scope>
    <source>
        <strain evidence="3">NBRC 102759</strain>
    </source>
</reference>
<dbReference type="AlphaFoldDB" id="A0A9C7PR08"/>
<reference evidence="3" key="2">
    <citation type="submission" date="2022-01" db="EMBL/GenBank/DDBJ databases">
        <authorList>
            <person name="Hirooka S."/>
            <person name="Miyagishima S.Y."/>
        </authorList>
    </citation>
    <scope>NUCLEOTIDE SEQUENCE</scope>
    <source>
        <strain evidence="3">NBRC 102759</strain>
    </source>
</reference>
<dbReference type="GO" id="GO:0005634">
    <property type="term" value="C:nucleus"/>
    <property type="evidence" value="ECO:0007669"/>
    <property type="project" value="TreeGrafter"/>
</dbReference>
<evidence type="ECO:0000313" key="4">
    <source>
        <dbReference type="Proteomes" id="UP001061958"/>
    </source>
</evidence>
<name>A0A9C7PR08_9RHOD</name>
<evidence type="ECO:0000256" key="2">
    <source>
        <dbReference type="SAM" id="MobiDB-lite"/>
    </source>
</evidence>
<dbReference type="GO" id="GO:0006274">
    <property type="term" value="P:DNA replication termination"/>
    <property type="evidence" value="ECO:0007669"/>
    <property type="project" value="TreeGrafter"/>
</dbReference>
<dbReference type="InterPro" id="IPR006735">
    <property type="entry name" value="Rtf2"/>
</dbReference>
<dbReference type="PANTHER" id="PTHR12775">
    <property type="entry name" value="PROTEIN C20ORF43 HOMOLOG"/>
    <property type="match status" value="1"/>
</dbReference>
<evidence type="ECO:0008006" key="5">
    <source>
        <dbReference type="Google" id="ProtNLM"/>
    </source>
</evidence>
<dbReference type="PANTHER" id="PTHR12775:SF0">
    <property type="entry name" value="REPLICATION TERMINATION FACTOR 2"/>
    <property type="match status" value="1"/>
</dbReference>
<evidence type="ECO:0000313" key="3">
    <source>
        <dbReference type="EMBL" id="GJQ08417.1"/>
    </source>
</evidence>
<dbReference type="EMBL" id="BQMJ01000002">
    <property type="protein sequence ID" value="GJQ08417.1"/>
    <property type="molecule type" value="Genomic_DNA"/>
</dbReference>
<dbReference type="Proteomes" id="UP001061958">
    <property type="component" value="Unassembled WGS sequence"/>
</dbReference>
<proteinExistence type="inferred from homology"/>
<sequence>MGGDGGSLNNTRLELVQVRKDILGKRRKTSDEAPGDAKEANYRTCAISREPLKPPVVACKLGYLFNKEALIRFLLERKAKTKQEDFCTSTDAFQHIKSLKDVVDCSRSLRGDPETGFRLVCPITLQDASSKRRFYVLWKCGCIVSENALRGTGFLNVENCTKSCPVCFSTGLTEADVVLLNPSAEEREKKRKMMVSTTTKKLQSKLSNSGNVISQNRARTNTTSEKDSSQNILSSIFVNNKTRKPEELFTGAVR</sequence>
<dbReference type="OrthoDB" id="247013at2759"/>
<comment type="similarity">
    <text evidence="1">Belongs to the rtf2 family.</text>
</comment>
<gene>
    <name evidence="3" type="ORF">GpartN1_g208.t1</name>
</gene>